<organism evidence="1 2">
    <name type="scientific">Halobacillus mangrovi</name>
    <dbReference type="NCBI Taxonomy" id="402384"/>
    <lineage>
        <taxon>Bacteria</taxon>
        <taxon>Bacillati</taxon>
        <taxon>Bacillota</taxon>
        <taxon>Bacilli</taxon>
        <taxon>Bacillales</taxon>
        <taxon>Bacillaceae</taxon>
        <taxon>Halobacillus</taxon>
    </lineage>
</organism>
<name>A0A1W5ZUQ2_9BACI</name>
<evidence type="ECO:0000313" key="1">
    <source>
        <dbReference type="EMBL" id="ARI77042.1"/>
    </source>
</evidence>
<accession>A0A1W5ZUQ2</accession>
<dbReference type="KEGG" id="hmn:HM131_09395"/>
<evidence type="ECO:0000313" key="2">
    <source>
        <dbReference type="Proteomes" id="UP000192527"/>
    </source>
</evidence>
<gene>
    <name evidence="1" type="ORF">HM131_09395</name>
</gene>
<evidence type="ECO:0008006" key="3">
    <source>
        <dbReference type="Google" id="ProtNLM"/>
    </source>
</evidence>
<dbReference type="STRING" id="402384.HM131_09395"/>
<dbReference type="Proteomes" id="UP000192527">
    <property type="component" value="Chromosome"/>
</dbReference>
<dbReference type="OrthoDB" id="2969753at2"/>
<dbReference type="RefSeq" id="WP_085029516.1">
    <property type="nucleotide sequence ID" value="NZ_CP020772.1"/>
</dbReference>
<dbReference type="AlphaFoldDB" id="A0A1W5ZUQ2"/>
<protein>
    <recommendedName>
        <fullName evidence="3">DUF2624 domain-containing protein</fullName>
    </recommendedName>
</protein>
<reference evidence="1 2" key="1">
    <citation type="submission" date="2017-04" db="EMBL/GenBank/DDBJ databases">
        <title>The whole genome sequencing and assembly of Halobacillus mangrovi strain.</title>
        <authorList>
            <person name="Lee S.-J."/>
            <person name="Park M.-K."/>
            <person name="Kim J.-Y."/>
            <person name="Lee Y.-J."/>
            <person name="Yi H."/>
            <person name="Bahn Y.-S."/>
            <person name="Kim J.F."/>
            <person name="Lee D.-W."/>
        </authorList>
    </citation>
    <scope>NUCLEOTIDE SEQUENCE [LARGE SCALE GENOMIC DNA]</scope>
    <source>
        <strain evidence="1 2">KTB 131</strain>
    </source>
</reference>
<proteinExistence type="predicted"/>
<dbReference type="InterPro" id="IPR020277">
    <property type="entry name" value="DUF2624"/>
</dbReference>
<dbReference type="Pfam" id="PF11116">
    <property type="entry name" value="DUF2624"/>
    <property type="match status" value="1"/>
</dbReference>
<keyword evidence="2" id="KW-1185">Reference proteome</keyword>
<dbReference type="EMBL" id="CP020772">
    <property type="protein sequence ID" value="ARI77042.1"/>
    <property type="molecule type" value="Genomic_DNA"/>
</dbReference>
<sequence>MKNVAQQFITQRLKHLTVSDIHSYSKKYRIPVSKAEAVAIVKALKKNKENPFDPEGRKRMLMKLAAITSKDTARSVNKILIKMAKEYGVEDWLK</sequence>